<dbReference type="PANTHER" id="PTHR11895:SF151">
    <property type="entry name" value="GLUTAMYL-TRNA(GLN) AMIDOTRANSFERASE SUBUNIT A"/>
    <property type="match status" value="1"/>
</dbReference>
<proteinExistence type="predicted"/>
<dbReference type="Gene3D" id="3.90.1300.10">
    <property type="entry name" value="Amidase signature (AS) domain"/>
    <property type="match status" value="1"/>
</dbReference>
<name>I1A6U3_9BACT</name>
<dbReference type="SUPFAM" id="SSF75304">
    <property type="entry name" value="Amidase signature (AS) enzymes"/>
    <property type="match status" value="1"/>
</dbReference>
<dbReference type="PATRIC" id="fig|1131455.3.peg.251"/>
<protein>
    <submittedName>
        <fullName evidence="2">Amidase</fullName>
        <ecNumber evidence="2">3.5.1.4</ecNumber>
    </submittedName>
</protein>
<organism evidence="2 3">
    <name type="scientific">Mycoplasmopsis canis UFG4</name>
    <dbReference type="NCBI Taxonomy" id="1131455"/>
    <lineage>
        <taxon>Bacteria</taxon>
        <taxon>Bacillati</taxon>
        <taxon>Mycoplasmatota</taxon>
        <taxon>Mycoplasmoidales</taxon>
        <taxon>Metamycoplasmataceae</taxon>
        <taxon>Mycoplasmopsis</taxon>
    </lineage>
</organism>
<keyword evidence="2" id="KW-0378">Hydrolase</keyword>
<evidence type="ECO:0000313" key="2">
    <source>
        <dbReference type="EMBL" id="EIE42214.1"/>
    </source>
</evidence>
<sequence length="442" mass="49188">MRKIKNFGNFENAIKMLKSDKNNSLALLLDNLEIQENPSHPLNKTIATIKDNYAMKNLETKGSSKILETFNPGYDAHIVEKLKKAGVNIVGKVHMDELALGGTGTHSAYGLIKNPFDNSRYVGGSSSGSASTLTEDITFSIGSDTGDSVRLPASFIGKVGFKPSYGAISRYGLFAYASSLDTVAYFAHNVNDIIIISESLYGKDNRDMTSIDVDIKNTKKIKPTKIIAFDFENDLSDYFTNSYKNLLKKLQNQNIEIELIKPDRKILRLIQPVYRIISFSEASSNLSNLNGIAFGSRSNGDSWDQIIKNTRSEKFGKMVQERLSLGSYFLYEENQQEIFIKAQKARRLIKNYYEELLNKADIILYPATHGIAPKFSDNSKHGVLDYILTGSNLIGSPSITIPLDKKEGLSYSIALDSKIYSDKKLLGIAEYIEEVIKGGNSE</sequence>
<dbReference type="InterPro" id="IPR000120">
    <property type="entry name" value="Amidase"/>
</dbReference>
<gene>
    <name evidence="2" type="ORF">MCANUFG4_01228</name>
</gene>
<dbReference type="EC" id="3.5.1.4" evidence="2"/>
<dbReference type="PANTHER" id="PTHR11895">
    <property type="entry name" value="TRANSAMIDASE"/>
    <property type="match status" value="1"/>
</dbReference>
<dbReference type="InterPro" id="IPR036928">
    <property type="entry name" value="AS_sf"/>
</dbReference>
<dbReference type="OrthoDB" id="9811471at2"/>
<dbReference type="Pfam" id="PF01425">
    <property type="entry name" value="Amidase"/>
    <property type="match status" value="1"/>
</dbReference>
<evidence type="ECO:0000259" key="1">
    <source>
        <dbReference type="Pfam" id="PF01425"/>
    </source>
</evidence>
<accession>I1A6U3</accession>
<dbReference type="GO" id="GO:0004040">
    <property type="term" value="F:amidase activity"/>
    <property type="evidence" value="ECO:0007669"/>
    <property type="project" value="UniProtKB-EC"/>
</dbReference>
<comment type="caution">
    <text evidence="2">The sequence shown here is derived from an EMBL/GenBank/DDBJ whole genome shotgun (WGS) entry which is preliminary data.</text>
</comment>
<dbReference type="InterPro" id="IPR023631">
    <property type="entry name" value="Amidase_dom"/>
</dbReference>
<dbReference type="RefSeq" id="WP_004797075.1">
    <property type="nucleotide sequence ID" value="NZ_AJFU01000004.1"/>
</dbReference>
<feature type="domain" description="Amidase" evidence="1">
    <location>
        <begin position="33"/>
        <end position="426"/>
    </location>
</feature>
<evidence type="ECO:0000313" key="3">
    <source>
        <dbReference type="Proteomes" id="UP000006229"/>
    </source>
</evidence>
<dbReference type="EMBL" id="AJFU01000004">
    <property type="protein sequence ID" value="EIE42214.1"/>
    <property type="molecule type" value="Genomic_DNA"/>
</dbReference>
<dbReference type="AlphaFoldDB" id="I1A6U3"/>
<keyword evidence="3" id="KW-1185">Reference proteome</keyword>
<dbReference type="NCBIfam" id="NF005517">
    <property type="entry name" value="PRK07139.1"/>
    <property type="match status" value="1"/>
</dbReference>
<reference evidence="2 3" key="1">
    <citation type="journal article" date="2012" name="J. Bacteriol.">
        <title>Genome annotation of five Mycoplasma canis strains.</title>
        <authorList>
            <person name="Brown D.R."/>
            <person name="May M."/>
            <person name="Michaels D.L."/>
            <person name="Barbet A.F."/>
        </authorList>
    </citation>
    <scope>NUCLEOTIDE SEQUENCE [LARGE SCALE GENOMIC DNA]</scope>
    <source>
        <strain evidence="2 3">UFG4</strain>
    </source>
</reference>
<dbReference type="Proteomes" id="UP000006229">
    <property type="component" value="Unassembled WGS sequence"/>
</dbReference>